<proteinExistence type="predicted"/>
<organism evidence="2">
    <name type="scientific">uncultured Thermomicrobiales bacterium</name>
    <dbReference type="NCBI Taxonomy" id="1645740"/>
    <lineage>
        <taxon>Bacteria</taxon>
        <taxon>Pseudomonadati</taxon>
        <taxon>Thermomicrobiota</taxon>
        <taxon>Thermomicrobia</taxon>
        <taxon>Thermomicrobiales</taxon>
        <taxon>environmental samples</taxon>
    </lineage>
</organism>
<reference evidence="2" key="1">
    <citation type="submission" date="2020-02" db="EMBL/GenBank/DDBJ databases">
        <authorList>
            <person name="Meier V. D."/>
        </authorList>
    </citation>
    <scope>NUCLEOTIDE SEQUENCE</scope>
    <source>
        <strain evidence="2">AVDCRST_MAG43</strain>
    </source>
</reference>
<gene>
    <name evidence="2" type="ORF">AVDCRST_MAG43-2092</name>
</gene>
<name>A0A6J4V067_9BACT</name>
<evidence type="ECO:0000313" key="2">
    <source>
        <dbReference type="EMBL" id="CAA9563112.1"/>
    </source>
</evidence>
<protein>
    <recommendedName>
        <fullName evidence="1">Tc1-like transposase DDE domain-containing protein</fullName>
    </recommendedName>
</protein>
<dbReference type="EMBL" id="CADCWI010000104">
    <property type="protein sequence ID" value="CAA9563112.1"/>
    <property type="molecule type" value="Genomic_DNA"/>
</dbReference>
<dbReference type="InterPro" id="IPR038717">
    <property type="entry name" value="Tc1-like_DDE_dom"/>
</dbReference>
<sequence length="58" mass="6199">MLDSLNVNRISAARAAIEAAGCPLHLLPASLPDFNPIELAFAKPKTHLRPTPAGTPRR</sequence>
<accession>A0A6J4V067</accession>
<feature type="domain" description="Tc1-like transposase DDE" evidence="1">
    <location>
        <begin position="2"/>
        <end position="50"/>
    </location>
</feature>
<evidence type="ECO:0000259" key="1">
    <source>
        <dbReference type="Pfam" id="PF13358"/>
    </source>
</evidence>
<dbReference type="AlphaFoldDB" id="A0A6J4V067"/>
<dbReference type="Pfam" id="PF13358">
    <property type="entry name" value="DDE_3"/>
    <property type="match status" value="1"/>
</dbReference>